<organism evidence="3">
    <name type="scientific">bacterium 19GA11TI05</name>
    <dbReference type="NCBI Taxonomy" id="2920688"/>
    <lineage>
        <taxon>Bacteria</taxon>
    </lineage>
</organism>
<feature type="domain" description="Tyrosine-protein phosphatase" evidence="1">
    <location>
        <begin position="20"/>
        <end position="286"/>
    </location>
</feature>
<protein>
    <recommendedName>
        <fullName evidence="4">Protein-tyrosine-phosphatase</fullName>
    </recommendedName>
</protein>
<dbReference type="Gene3D" id="3.90.190.10">
    <property type="entry name" value="Protein tyrosine phosphatase superfamily"/>
    <property type="match status" value="1"/>
</dbReference>
<evidence type="ECO:0000313" key="3">
    <source>
        <dbReference type="EMBL" id="XAG64868.1"/>
    </source>
</evidence>
<evidence type="ECO:0000259" key="2">
    <source>
        <dbReference type="PROSITE" id="PS50056"/>
    </source>
</evidence>
<evidence type="ECO:0008006" key="4">
    <source>
        <dbReference type="Google" id="ProtNLM"/>
    </source>
</evidence>
<dbReference type="SUPFAM" id="SSF52799">
    <property type="entry name" value="(Phosphotyrosine protein) phosphatases II"/>
    <property type="match status" value="1"/>
</dbReference>
<dbReference type="PROSITE" id="PS50055">
    <property type="entry name" value="TYR_PHOSPHATASE_PTP"/>
    <property type="match status" value="1"/>
</dbReference>
<name>A0AAU6TSS5_UNCXX</name>
<dbReference type="Pfam" id="PF00102">
    <property type="entry name" value="Y_phosphatase"/>
    <property type="match status" value="1"/>
</dbReference>
<evidence type="ECO:0000259" key="1">
    <source>
        <dbReference type="PROSITE" id="PS50055"/>
    </source>
</evidence>
<dbReference type="GO" id="GO:0004725">
    <property type="term" value="F:protein tyrosine phosphatase activity"/>
    <property type="evidence" value="ECO:0007669"/>
    <property type="project" value="InterPro"/>
</dbReference>
<gene>
    <name evidence="3" type="ORF">MRM81_15565</name>
</gene>
<dbReference type="PROSITE" id="PS00383">
    <property type="entry name" value="TYR_PHOSPHATASE_1"/>
    <property type="match status" value="1"/>
</dbReference>
<feature type="domain" description="Tyrosine specific protein phosphatases" evidence="2">
    <location>
        <begin position="230"/>
        <end position="306"/>
    </location>
</feature>
<reference evidence="3" key="1">
    <citation type="submission" date="2022-03" db="EMBL/GenBank/DDBJ databases">
        <title>Sea Food Isolates.</title>
        <authorList>
            <person name="Li c."/>
        </authorList>
    </citation>
    <scope>NUCLEOTIDE SEQUENCE</scope>
    <source>
        <strain evidence="3">19GA11TI05</strain>
    </source>
</reference>
<dbReference type="AlphaFoldDB" id="A0AAU6TSS5"/>
<dbReference type="SMART" id="SM00194">
    <property type="entry name" value="PTPc"/>
    <property type="match status" value="1"/>
</dbReference>
<dbReference type="PANTHER" id="PTHR19134:SF449">
    <property type="entry name" value="TYROSINE-PROTEIN PHOSPHATASE 1"/>
    <property type="match status" value="1"/>
</dbReference>
<dbReference type="InterPro" id="IPR003595">
    <property type="entry name" value="Tyr_Pase_cat"/>
</dbReference>
<dbReference type="InterPro" id="IPR050348">
    <property type="entry name" value="Protein-Tyr_Phosphatase"/>
</dbReference>
<dbReference type="SMART" id="SM00404">
    <property type="entry name" value="PTPc_motif"/>
    <property type="match status" value="1"/>
</dbReference>
<dbReference type="PRINTS" id="PR00700">
    <property type="entry name" value="PRTYPHPHTASE"/>
</dbReference>
<sequence length="319" mass="35386">MPLPGEGIHPSLAQRRAAPQLAPFTPDTKTEMSFSLLQAKSEQQFVRSNYIDKGNPQYFGDFNDCKVEHQRFGDINTCKATQLFTAKGIGLPANQMKVDGKNLAMRSQYPAAEKLGSHLSMLAEQKPAVLVILSSDADLKARNLPAYFRETEGKHYNDAKYDKDPHSANKYDDVFVQCKKNTLLPVKMAGNLSVRNYRIEITVDGKTTPISVMHVNNWEDRTTVDTKTLKTLVADINAKIDQKTRADSSYSPQPFIHCSAGIGRTGVVAAAMELLKPGNNKTPLDIALQLRKTGCSKMVQTEAQFDTLVHLYDNIKSGH</sequence>
<dbReference type="InterPro" id="IPR016130">
    <property type="entry name" value="Tyr_Pase_AS"/>
</dbReference>
<dbReference type="InterPro" id="IPR000387">
    <property type="entry name" value="Tyr_Pase_dom"/>
</dbReference>
<dbReference type="InterPro" id="IPR029021">
    <property type="entry name" value="Prot-tyrosine_phosphatase-like"/>
</dbReference>
<accession>A0AAU6TSS5</accession>
<dbReference type="PANTHER" id="PTHR19134">
    <property type="entry name" value="RECEPTOR-TYPE TYROSINE-PROTEIN PHOSPHATASE"/>
    <property type="match status" value="1"/>
</dbReference>
<dbReference type="PROSITE" id="PS50056">
    <property type="entry name" value="TYR_PHOSPHATASE_2"/>
    <property type="match status" value="1"/>
</dbReference>
<dbReference type="EMBL" id="CP095362">
    <property type="protein sequence ID" value="XAG64868.1"/>
    <property type="molecule type" value="Genomic_DNA"/>
</dbReference>
<dbReference type="InterPro" id="IPR000242">
    <property type="entry name" value="PTP_cat"/>
</dbReference>
<proteinExistence type="predicted"/>